<protein>
    <submittedName>
        <fullName evidence="1">Uncharacterized protein</fullName>
    </submittedName>
</protein>
<proteinExistence type="predicted"/>
<comment type="caution">
    <text evidence="1">The sequence shown here is derived from an EMBL/GenBank/DDBJ whole genome shotgun (WGS) entry which is preliminary data.</text>
</comment>
<dbReference type="Proteomes" id="UP001148629">
    <property type="component" value="Unassembled WGS sequence"/>
</dbReference>
<accession>A0ACC1RD56</accession>
<gene>
    <name evidence="1" type="ORF">NM208_g16588</name>
</gene>
<evidence type="ECO:0000313" key="1">
    <source>
        <dbReference type="EMBL" id="KAJ3503071.1"/>
    </source>
</evidence>
<organism evidence="1 2">
    <name type="scientific">Fusarium decemcellulare</name>
    <dbReference type="NCBI Taxonomy" id="57161"/>
    <lineage>
        <taxon>Eukaryota</taxon>
        <taxon>Fungi</taxon>
        <taxon>Dikarya</taxon>
        <taxon>Ascomycota</taxon>
        <taxon>Pezizomycotina</taxon>
        <taxon>Sordariomycetes</taxon>
        <taxon>Hypocreomycetidae</taxon>
        <taxon>Hypocreales</taxon>
        <taxon>Nectriaceae</taxon>
        <taxon>Fusarium</taxon>
        <taxon>Fusarium decemcellulare species complex</taxon>
    </lineage>
</organism>
<reference evidence="1" key="1">
    <citation type="submission" date="2022-08" db="EMBL/GenBank/DDBJ databases">
        <title>Genome Sequence of Fusarium decemcellulare.</title>
        <authorList>
            <person name="Buettner E."/>
        </authorList>
    </citation>
    <scope>NUCLEOTIDE SEQUENCE</scope>
    <source>
        <strain evidence="1">Babe19</strain>
    </source>
</reference>
<sequence length="305" mass="32770">MLPSPSQISAPQPQCPTQPSQQPPSQQPPPLQSPPQGHDRQRLPHQEQTASTSPYHAALQLPDQFDDIFHSNSAFAASDSSLTAALEPHRDFSPTLSVTANRWSGCHQCMVLVADQPCHLHSHSPARLNHDGHKNKQLSVTNTVYKHPDTKDGYHFPLATELPNGAALFSGPGVNTGGVRMAPEPATGPPGTGLTDKATTRLQGCSPIFQAVILGNLRILMILSSKRNSQSVVDEQGQTLLHVAAQEGHVDIVDFLLRCGANLDARDSHGNTPLHCAVVSGKEKIVQALVDAGANIYVVNNRPQR</sequence>
<dbReference type="EMBL" id="JANRMS010005249">
    <property type="protein sequence ID" value="KAJ3503071.1"/>
    <property type="molecule type" value="Genomic_DNA"/>
</dbReference>
<evidence type="ECO:0000313" key="2">
    <source>
        <dbReference type="Proteomes" id="UP001148629"/>
    </source>
</evidence>
<keyword evidence="2" id="KW-1185">Reference proteome</keyword>
<name>A0ACC1RD56_9HYPO</name>